<dbReference type="InterPro" id="IPR036322">
    <property type="entry name" value="WD40_repeat_dom_sf"/>
</dbReference>
<dbReference type="Proteomes" id="UP000239563">
    <property type="component" value="Chromosome XI"/>
</dbReference>
<proteinExistence type="predicted"/>
<dbReference type="InterPro" id="IPR015943">
    <property type="entry name" value="WD40/YVTN_repeat-like_dom_sf"/>
</dbReference>
<dbReference type="EMBL" id="LT795064">
    <property type="protein sequence ID" value="SJX64305.1"/>
    <property type="molecule type" value="Genomic_DNA"/>
</dbReference>
<accession>A0A2N8UH71</accession>
<feature type="region of interest" description="Disordered" evidence="4">
    <location>
        <begin position="865"/>
        <end position="910"/>
    </location>
</feature>
<dbReference type="PROSITE" id="PS50082">
    <property type="entry name" value="WD_REPEATS_2"/>
    <property type="match status" value="1"/>
</dbReference>
<feature type="compositionally biased region" description="Acidic residues" evidence="4">
    <location>
        <begin position="882"/>
        <end position="891"/>
    </location>
</feature>
<dbReference type="PANTHER" id="PTHR15574">
    <property type="entry name" value="WD REPEAT DOMAIN-CONTAINING FAMILY"/>
    <property type="match status" value="1"/>
</dbReference>
<evidence type="ECO:0000313" key="6">
    <source>
        <dbReference type="Proteomes" id="UP000239563"/>
    </source>
</evidence>
<feature type="compositionally biased region" description="Basic residues" evidence="4">
    <location>
        <begin position="1"/>
        <end position="12"/>
    </location>
</feature>
<feature type="compositionally biased region" description="Acidic residues" evidence="4">
    <location>
        <begin position="523"/>
        <end position="535"/>
    </location>
</feature>
<feature type="region of interest" description="Disordered" evidence="4">
    <location>
        <begin position="1"/>
        <end position="42"/>
    </location>
</feature>
<feature type="region of interest" description="Disordered" evidence="4">
    <location>
        <begin position="634"/>
        <end position="818"/>
    </location>
</feature>
<dbReference type="InterPro" id="IPR045151">
    <property type="entry name" value="DCAF8"/>
</dbReference>
<feature type="compositionally biased region" description="Polar residues" evidence="4">
    <location>
        <begin position="894"/>
        <end position="903"/>
    </location>
</feature>
<evidence type="ECO:0000256" key="4">
    <source>
        <dbReference type="SAM" id="MobiDB-lite"/>
    </source>
</evidence>
<feature type="region of interest" description="Disordered" evidence="4">
    <location>
        <begin position="504"/>
        <end position="538"/>
    </location>
</feature>
<dbReference type="InterPro" id="IPR001680">
    <property type="entry name" value="WD40_rpt"/>
</dbReference>
<dbReference type="GO" id="GO:0080008">
    <property type="term" value="C:Cul4-RING E3 ubiquitin ligase complex"/>
    <property type="evidence" value="ECO:0007669"/>
    <property type="project" value="TreeGrafter"/>
</dbReference>
<feature type="repeat" description="WD" evidence="3">
    <location>
        <begin position="189"/>
        <end position="230"/>
    </location>
</feature>
<dbReference type="PROSITE" id="PS50294">
    <property type="entry name" value="WD_REPEATS_REGION"/>
    <property type="match status" value="1"/>
</dbReference>
<feature type="compositionally biased region" description="Low complexity" evidence="4">
    <location>
        <begin position="743"/>
        <end position="755"/>
    </location>
</feature>
<dbReference type="AlphaFoldDB" id="A0A2N8UH71"/>
<evidence type="ECO:0000256" key="3">
    <source>
        <dbReference type="PROSITE-ProRule" id="PRU00221"/>
    </source>
</evidence>
<reference evidence="5 6" key="1">
    <citation type="submission" date="2017-02" db="EMBL/GenBank/DDBJ databases">
        <authorList>
            <person name="Peterson S.W."/>
        </authorList>
    </citation>
    <scope>NUCLEOTIDE SEQUENCE [LARGE SCALE GENOMIC DNA]</scope>
    <source>
        <strain evidence="5 6">SRS1_H2-8</strain>
    </source>
</reference>
<name>A0A2N8UH71_9BASI</name>
<feature type="compositionally biased region" description="Acidic residues" evidence="4">
    <location>
        <begin position="660"/>
        <end position="673"/>
    </location>
</feature>
<evidence type="ECO:0000256" key="2">
    <source>
        <dbReference type="ARBA" id="ARBA00022737"/>
    </source>
</evidence>
<dbReference type="GO" id="GO:0005737">
    <property type="term" value="C:cytoplasm"/>
    <property type="evidence" value="ECO:0007669"/>
    <property type="project" value="TreeGrafter"/>
</dbReference>
<feature type="compositionally biased region" description="Basic and acidic residues" evidence="4">
    <location>
        <begin position="648"/>
        <end position="659"/>
    </location>
</feature>
<dbReference type="PANTHER" id="PTHR15574:SF40">
    <property type="entry name" value="WD AND TETRATRICOPEPTIDE REPEATS PROTEIN 1"/>
    <property type="match status" value="1"/>
</dbReference>
<dbReference type="SUPFAM" id="SSF50978">
    <property type="entry name" value="WD40 repeat-like"/>
    <property type="match status" value="1"/>
</dbReference>
<dbReference type="GO" id="GO:0045717">
    <property type="term" value="P:negative regulation of fatty acid biosynthetic process"/>
    <property type="evidence" value="ECO:0007669"/>
    <property type="project" value="TreeGrafter"/>
</dbReference>
<keyword evidence="1 3" id="KW-0853">WD repeat</keyword>
<protein>
    <submittedName>
        <fullName evidence="5">Uncharacterized protein</fullName>
    </submittedName>
</protein>
<gene>
    <name evidence="5" type="ORF">SRS1_14953</name>
</gene>
<feature type="compositionally biased region" description="Low complexity" evidence="4">
    <location>
        <begin position="726"/>
        <end position="736"/>
    </location>
</feature>
<evidence type="ECO:0000256" key="1">
    <source>
        <dbReference type="ARBA" id="ARBA00022574"/>
    </source>
</evidence>
<organism evidence="5 6">
    <name type="scientific">Sporisorium reilianum f. sp. reilianum</name>
    <dbReference type="NCBI Taxonomy" id="72559"/>
    <lineage>
        <taxon>Eukaryota</taxon>
        <taxon>Fungi</taxon>
        <taxon>Dikarya</taxon>
        <taxon>Basidiomycota</taxon>
        <taxon>Ustilaginomycotina</taxon>
        <taxon>Ustilaginomycetes</taxon>
        <taxon>Ustilaginales</taxon>
        <taxon>Ustilaginaceae</taxon>
        <taxon>Sporisorium</taxon>
    </lineage>
</organism>
<sequence length="1013" mass="110984">MTTPIKRTRSGRSYHSPASLDKIEADQLSSGPSRKASRRQKKRIDDVAHIWENGTHIASLEGDTIDPNWIPSEPKTSLASALSSSSRFLLRTGTPSDATVRFRLPFAGSAHALGQAINHRYSASRQHLQKSQFLYRHTFNGHVSCVNALAVSRGQGRWLASGGDDKEIHIRDLFGDFSKEFESVPLLSLKGHESNIFSLDWSAQNQYLFSTGNDSQILYYDVEHSQLPIRGAVPCAPEERSPLNATAIGAHDDSVPQLSAHPCNPNLLLSCDDGGDLKFIDIRMPHDSVSAARSDVVAGFSSVQWNPNVSDGNTFAAATCGRITGSTRLYDVRQCFSSDRNRPLSSKDAVLSYHTALMQHSSTRGLIAAAAETNSICFDPQGRFLASSISRYHPTIYSVNDPDPLVTLESTVADDPIRHEDYYHWSGVPVGTPTAPKKLSSCCTIKHGSFGLQAHTGKLHYAIGSDDFRAYVFEIPDRDELLLQREFVNRRQWIDETSKLHALRRQQKAESEASPQVQHAQEEQEEGNGDDDSDADFSMIADNSIDHESEVAYCAGSILRATNIVRPARIREQAFVLCGGRSIINTALIHPTLPLILTAGIVPEINVHSAAPLRPKQIQTFDMFGERKALKTGGTRSRFLVPPSSRSLIDHDSDESEAHSDDEDDDEDQDDDQSEHQDRDGGQLEGGDTQSGNDAGAVQAISASNLHRAPSPEEASSTEYAPHVTAGASSSAAAAAAEDDADVASSDGSHSGSDGYKWPYRRTSSNERNLYGSPTNSSRDSESQDDAQSDAQEADDAEARESAADQEPQATVQDFLSAMRSDPMYTTSAPLDYHHDRHIGTYSLSHLSPDLLPADSSASSASAIDADIDANTPNTSRASQNDDNEDDEDLSDLTGSASMSEHSYNPYKNDGYGSTINATWELEEQDRDEMRNAFQGDDEWMYSHNGQMWSTLRTLEHSRRLTKQLFLFDELLRRDEVRALTAGFRKVPKYAGGEGEGGDFTCGSCDGRIDTDE</sequence>
<feature type="compositionally biased region" description="Polar residues" evidence="4">
    <location>
        <begin position="762"/>
        <end position="776"/>
    </location>
</feature>
<dbReference type="Pfam" id="PF00400">
    <property type="entry name" value="WD40"/>
    <property type="match status" value="2"/>
</dbReference>
<evidence type="ECO:0000313" key="5">
    <source>
        <dbReference type="EMBL" id="SJX64305.1"/>
    </source>
</evidence>
<dbReference type="Gene3D" id="2.130.10.10">
    <property type="entry name" value="YVTN repeat-like/Quinoprotein amine dehydrogenase"/>
    <property type="match status" value="1"/>
</dbReference>
<dbReference type="SMART" id="SM00320">
    <property type="entry name" value="WD40"/>
    <property type="match status" value="4"/>
</dbReference>
<keyword evidence="2" id="KW-0677">Repeat</keyword>
<feature type="compositionally biased region" description="Acidic residues" evidence="4">
    <location>
        <begin position="783"/>
        <end position="796"/>
    </location>
</feature>